<accession>A0A2H9ZY59</accession>
<feature type="region of interest" description="Disordered" evidence="1">
    <location>
        <begin position="470"/>
        <end position="523"/>
    </location>
</feature>
<dbReference type="Gene3D" id="3.40.250.10">
    <property type="entry name" value="Rhodanese-like domain"/>
    <property type="match status" value="1"/>
</dbReference>
<organism evidence="3 4">
    <name type="scientific">Apostasia shenzhenica</name>
    <dbReference type="NCBI Taxonomy" id="1088818"/>
    <lineage>
        <taxon>Eukaryota</taxon>
        <taxon>Viridiplantae</taxon>
        <taxon>Streptophyta</taxon>
        <taxon>Embryophyta</taxon>
        <taxon>Tracheophyta</taxon>
        <taxon>Spermatophyta</taxon>
        <taxon>Magnoliopsida</taxon>
        <taxon>Liliopsida</taxon>
        <taxon>Asparagales</taxon>
        <taxon>Orchidaceae</taxon>
        <taxon>Apostasioideae</taxon>
        <taxon>Apostasia</taxon>
    </lineage>
</organism>
<dbReference type="Pfam" id="PF11957">
    <property type="entry name" value="efThoc1"/>
    <property type="match status" value="1"/>
</dbReference>
<dbReference type="PANTHER" id="PTHR13265">
    <property type="entry name" value="THO COMPLEX SUBUNIT 1"/>
    <property type="match status" value="1"/>
</dbReference>
<dbReference type="PROSITE" id="PS50206">
    <property type="entry name" value="RHODANESE_3"/>
    <property type="match status" value="1"/>
</dbReference>
<reference evidence="3 4" key="1">
    <citation type="journal article" date="2017" name="Nature">
        <title>The Apostasia genome and the evolution of orchids.</title>
        <authorList>
            <person name="Zhang G.Q."/>
            <person name="Liu K.W."/>
            <person name="Li Z."/>
            <person name="Lohaus R."/>
            <person name="Hsiao Y.Y."/>
            <person name="Niu S.C."/>
            <person name="Wang J.Y."/>
            <person name="Lin Y.C."/>
            <person name="Xu Q."/>
            <person name="Chen L.J."/>
            <person name="Yoshida K."/>
            <person name="Fujiwara S."/>
            <person name="Wang Z.W."/>
            <person name="Zhang Y.Q."/>
            <person name="Mitsuda N."/>
            <person name="Wang M."/>
            <person name="Liu G.H."/>
            <person name="Pecoraro L."/>
            <person name="Huang H.X."/>
            <person name="Xiao X.J."/>
            <person name="Lin M."/>
            <person name="Wu X.Y."/>
            <person name="Wu W.L."/>
            <person name="Chen Y.Y."/>
            <person name="Chang S.B."/>
            <person name="Sakamoto S."/>
            <person name="Ohme-Takagi M."/>
            <person name="Yagi M."/>
            <person name="Zeng S.J."/>
            <person name="Shen C.Y."/>
            <person name="Yeh C.M."/>
            <person name="Luo Y.B."/>
            <person name="Tsai W.C."/>
            <person name="Van de Peer Y."/>
            <person name="Liu Z.J."/>
        </authorList>
    </citation>
    <scope>NUCLEOTIDE SEQUENCE [LARGE SCALE GENOMIC DNA]</scope>
    <source>
        <strain evidence="4">cv. Shenzhen</strain>
        <tissue evidence="3">Stem</tissue>
    </source>
</reference>
<evidence type="ECO:0000256" key="1">
    <source>
        <dbReference type="SAM" id="MobiDB-lite"/>
    </source>
</evidence>
<dbReference type="InterPro" id="IPR022111">
    <property type="entry name" value="Rhodanese_C"/>
</dbReference>
<sequence length="915" mass="101678">MAETPSGQRILLHQPVKEHASQYVSSHSDRDRIIEIFRNAILQTGSPESFALQAVQDAIKPQKQTVLVLEENQSLENALRTLLQELVGEYGQCENGFRVGSGRLKASMVKSGETTMQYGQPIDNDNEKGSCGHVPRLLDIVLYLCGRGHIEGGMIFQLLEDLTEMSTMKDCKEVFGYIESKQDILGKANDVVFCGRILMFLAHFFPLSERSAVNIKGHNNITNETKYEKDAPAGEFQKPSHCNTSTCQVAKIVLDAFEAQPLSDDDGNANNLEQEEAAFSIKYLTSSKLMGLELWWKWDVCPPFEKQPTEKKVGQDIAKKRKPRWRLGNKELSQLWKWAEQNPNALTDVQRVRMPSVAEYWKPLAEDVYCWKGLRFSARQDLEGFSRGVVPPELLPLEVRSKFHAKPSEKNKRAKKEDESKTSAQQPEESQAASAGVETDGGGCGTELDDAAAPMDSDAAILASSHCPAISPEEGQKQSPDTDLGQEAVQSEPEAEVETEIKADARQEPETVAEHSAACGSAGERKQWERMAAVASGRSGVMAISPGLAFPLPHCSSIPSHSLRISCLSNRISQLVSVSSSKSRIRCCCRISELAVAASRHSVDKSEGIGNRDVEFLVVSFYKFVSIGDPATEVSKHHAFLKYSGPHEDALAYADWVKEDSRFFDTLVQTSPALGGHAFPKLKLRARLQKLFWTGYEWDVGHFQGAKRPDVECFRCTSFGLSTNTVATLDPLSSVDKENTDILMYCTGGIRCDVYSTILRSSLNGRQRGFQNLYTLKGGVSHYLLNEGSAGWLGNLFVFDSRLSLPPPTYNPRGTRRRRIGIISENGSFAKCYICSSQILEFRHRNCANLDCNRLFLCCGNCVKEFKGCCCSACTQAPRLRPVLHGHQRYQKWHLYRDSLGENESPLGRISSNLT</sequence>
<dbReference type="GO" id="GO:0006406">
    <property type="term" value="P:mRNA export from nucleus"/>
    <property type="evidence" value="ECO:0007669"/>
    <property type="project" value="TreeGrafter"/>
</dbReference>
<dbReference type="InterPro" id="IPR001763">
    <property type="entry name" value="Rhodanese-like_dom"/>
</dbReference>
<dbReference type="Proteomes" id="UP000236161">
    <property type="component" value="Unassembled WGS sequence"/>
</dbReference>
<protein>
    <submittedName>
        <fullName evidence="3">Rhodanese-like domain-containing protein 8, chloroplastic</fullName>
    </submittedName>
</protein>
<evidence type="ECO:0000313" key="3">
    <source>
        <dbReference type="EMBL" id="PKA48241.1"/>
    </source>
</evidence>
<proteinExistence type="predicted"/>
<feature type="compositionally biased region" description="Low complexity" evidence="1">
    <location>
        <begin position="423"/>
        <end position="435"/>
    </location>
</feature>
<feature type="compositionally biased region" description="Basic and acidic residues" evidence="1">
    <location>
        <begin position="499"/>
        <end position="513"/>
    </location>
</feature>
<name>A0A2H9ZY59_9ASPA</name>
<dbReference type="EMBL" id="KZ452735">
    <property type="protein sequence ID" value="PKA48241.1"/>
    <property type="molecule type" value="Genomic_DNA"/>
</dbReference>
<gene>
    <name evidence="3" type="primary">STR8</name>
    <name evidence="3" type="ORF">AXF42_Ash020638</name>
</gene>
<feature type="region of interest" description="Disordered" evidence="1">
    <location>
        <begin position="401"/>
        <end position="451"/>
    </location>
</feature>
<evidence type="ECO:0000313" key="4">
    <source>
        <dbReference type="Proteomes" id="UP000236161"/>
    </source>
</evidence>
<dbReference type="SUPFAM" id="SSF52821">
    <property type="entry name" value="Rhodanese/Cell cycle control phosphatase"/>
    <property type="match status" value="1"/>
</dbReference>
<dbReference type="InterPro" id="IPR036873">
    <property type="entry name" value="Rhodanese-like_dom_sf"/>
</dbReference>
<feature type="domain" description="Rhodanese" evidence="2">
    <location>
        <begin position="696"/>
        <end position="792"/>
    </location>
</feature>
<dbReference type="OrthoDB" id="10257415at2759"/>
<dbReference type="AlphaFoldDB" id="A0A2H9ZY59"/>
<dbReference type="Pfam" id="PF12368">
    <property type="entry name" value="Rhodanese_C"/>
    <property type="match status" value="1"/>
</dbReference>
<keyword evidence="4" id="KW-1185">Reference proteome</keyword>
<dbReference type="STRING" id="1088818.A0A2H9ZY59"/>
<evidence type="ECO:0000259" key="2">
    <source>
        <dbReference type="PROSITE" id="PS50206"/>
    </source>
</evidence>
<dbReference type="PANTHER" id="PTHR13265:SF0">
    <property type="entry name" value="HPR1"/>
    <property type="match status" value="1"/>
</dbReference>
<dbReference type="InterPro" id="IPR021861">
    <property type="entry name" value="THO_THOC1"/>
</dbReference>
<dbReference type="GO" id="GO:0000445">
    <property type="term" value="C:THO complex part of transcription export complex"/>
    <property type="evidence" value="ECO:0007669"/>
    <property type="project" value="TreeGrafter"/>
</dbReference>
<feature type="compositionally biased region" description="Basic and acidic residues" evidence="1">
    <location>
        <begin position="406"/>
        <end position="421"/>
    </location>
</feature>